<evidence type="ECO:0000259" key="7">
    <source>
        <dbReference type="PROSITE" id="PS50850"/>
    </source>
</evidence>
<keyword evidence="2 6" id="KW-0812">Transmembrane</keyword>
<evidence type="ECO:0000256" key="4">
    <source>
        <dbReference type="ARBA" id="ARBA00023136"/>
    </source>
</evidence>
<proteinExistence type="inferred from homology"/>
<feature type="transmembrane region" description="Helical" evidence="6">
    <location>
        <begin position="242"/>
        <end position="264"/>
    </location>
</feature>
<feature type="transmembrane region" description="Helical" evidence="6">
    <location>
        <begin position="58"/>
        <end position="76"/>
    </location>
</feature>
<feature type="domain" description="Major facilitator superfamily (MFS) profile" evidence="7">
    <location>
        <begin position="24"/>
        <end position="428"/>
    </location>
</feature>
<dbReference type="CDD" id="cd17319">
    <property type="entry name" value="MFS_ExuT_GudP_like"/>
    <property type="match status" value="1"/>
</dbReference>
<sequence length="441" mass="48673">MSIKETTMATVKEKAPPGRLRWGLAIIFFVIGLIAYMDRANLSIVAEHMMTDLGLSKVQFGFLGALFSLGYALAQIPSGILAERFGSRRVVTISLYIWSAFTILTVVAPTYIWLCIVRFLFGVGEAPLYPSNAVFNSWWFRQNEKARAASFLLSGSYFGPVIAPTLTVFIMITLGWHAVFWIFGVVGIVIGAIWYLVARNKPEDHPNISQSEIAHIQEGRSFQESSVESVKAPWRIFMQDRAFWAIGIQYFFVGYMTTLFMIWLPTYLQEAQGFSLTHMGIAASFPWLAICIAVLSAGTVSDWLLNKGYSQLVARGYVAIIGFILFIIGICGAATTESAIMSVAWLTLALGSLGLPVVTSWAIAADKGKQYAGSVSSWMNLWGNLGGVISPILCGWLAQNFGWNVALLFNIIPVCLAVICWFFIQPDKPLADTNHSVLNSH</sequence>
<dbReference type="GO" id="GO:0016020">
    <property type="term" value="C:membrane"/>
    <property type="evidence" value="ECO:0007669"/>
    <property type="project" value="UniProtKB-SubCell"/>
</dbReference>
<dbReference type="PANTHER" id="PTHR11662:SF399">
    <property type="entry name" value="FI19708P1-RELATED"/>
    <property type="match status" value="1"/>
</dbReference>
<gene>
    <name evidence="8" type="ORF">OOA_09778</name>
</gene>
<keyword evidence="3 6" id="KW-1133">Transmembrane helix</keyword>
<feature type="transmembrane region" description="Helical" evidence="6">
    <location>
        <begin position="178"/>
        <end position="197"/>
    </location>
</feature>
<feature type="transmembrane region" description="Helical" evidence="6">
    <location>
        <begin position="151"/>
        <end position="172"/>
    </location>
</feature>
<evidence type="ECO:0000256" key="6">
    <source>
        <dbReference type="SAM" id="Phobius"/>
    </source>
</evidence>
<name>K8WMW9_9GAMM</name>
<comment type="subcellular location">
    <subcellularLocation>
        <location evidence="1">Membrane</location>
        <topology evidence="1">Multi-pass membrane protein</topology>
    </subcellularLocation>
</comment>
<comment type="caution">
    <text evidence="8">The sequence shown here is derived from an EMBL/GenBank/DDBJ whole genome shotgun (WGS) entry which is preliminary data.</text>
</comment>
<feature type="transmembrane region" description="Helical" evidence="6">
    <location>
        <begin position="377"/>
        <end position="399"/>
    </location>
</feature>
<evidence type="ECO:0000313" key="9">
    <source>
        <dbReference type="Proteomes" id="UP000009336"/>
    </source>
</evidence>
<dbReference type="InterPro" id="IPR011701">
    <property type="entry name" value="MFS"/>
</dbReference>
<feature type="transmembrane region" description="Helical" evidence="6">
    <location>
        <begin position="96"/>
        <end position="121"/>
    </location>
</feature>
<evidence type="ECO:0000256" key="5">
    <source>
        <dbReference type="ARBA" id="ARBA00038514"/>
    </source>
</evidence>
<dbReference type="InterPro" id="IPR036259">
    <property type="entry name" value="MFS_trans_sf"/>
</dbReference>
<evidence type="ECO:0000313" key="8">
    <source>
        <dbReference type="EMBL" id="EKT61884.1"/>
    </source>
</evidence>
<feature type="transmembrane region" description="Helical" evidence="6">
    <location>
        <begin position="284"/>
        <end position="305"/>
    </location>
</feature>
<reference evidence="8 9" key="1">
    <citation type="journal article" date="2012" name="BMC Genomics">
        <title>Comparative genomics of bacteria in the genus Providencia isolated from wild Drosophila melanogaster.</title>
        <authorList>
            <person name="Galac M.R."/>
            <person name="Lazzaro B.P."/>
        </authorList>
    </citation>
    <scope>NUCLEOTIDE SEQUENCE [LARGE SCALE GENOMIC DNA]</scope>
    <source>
        <strain evidence="8 9">DSM 19968</strain>
    </source>
</reference>
<feature type="transmembrane region" description="Helical" evidence="6">
    <location>
        <begin position="317"/>
        <end position="336"/>
    </location>
</feature>
<dbReference type="STRING" id="1141662.OOA_09778"/>
<dbReference type="PANTHER" id="PTHR11662">
    <property type="entry name" value="SOLUTE CARRIER FAMILY 17"/>
    <property type="match status" value="1"/>
</dbReference>
<dbReference type="PROSITE" id="PS50850">
    <property type="entry name" value="MFS"/>
    <property type="match status" value="1"/>
</dbReference>
<dbReference type="Proteomes" id="UP000009336">
    <property type="component" value="Unassembled WGS sequence"/>
</dbReference>
<dbReference type="Gene3D" id="1.20.1250.20">
    <property type="entry name" value="MFS general substrate transporter like domains"/>
    <property type="match status" value="2"/>
</dbReference>
<dbReference type="HOGENOM" id="CLU_001265_5_1_6"/>
<keyword evidence="9" id="KW-1185">Reference proteome</keyword>
<dbReference type="PATRIC" id="fig|1141662.3.peg.1984"/>
<accession>K8WMW9</accession>
<dbReference type="RefSeq" id="WP_008911969.1">
    <property type="nucleotide sequence ID" value="NZ_KB233222.1"/>
</dbReference>
<dbReference type="InterPro" id="IPR050382">
    <property type="entry name" value="MFS_Na/Anion_cotransporter"/>
</dbReference>
<keyword evidence="4 6" id="KW-0472">Membrane</keyword>
<dbReference type="GO" id="GO:0022857">
    <property type="term" value="F:transmembrane transporter activity"/>
    <property type="evidence" value="ECO:0007669"/>
    <property type="project" value="InterPro"/>
</dbReference>
<evidence type="ECO:0000256" key="2">
    <source>
        <dbReference type="ARBA" id="ARBA00022692"/>
    </source>
</evidence>
<organism evidence="8 9">
    <name type="scientific">Providencia burhodogranariea DSM 19968</name>
    <dbReference type="NCBI Taxonomy" id="1141662"/>
    <lineage>
        <taxon>Bacteria</taxon>
        <taxon>Pseudomonadati</taxon>
        <taxon>Pseudomonadota</taxon>
        <taxon>Gammaproteobacteria</taxon>
        <taxon>Enterobacterales</taxon>
        <taxon>Morganellaceae</taxon>
        <taxon>Providencia</taxon>
    </lineage>
</organism>
<dbReference type="eggNOG" id="COG2271">
    <property type="taxonomic scope" value="Bacteria"/>
</dbReference>
<evidence type="ECO:0000256" key="1">
    <source>
        <dbReference type="ARBA" id="ARBA00004141"/>
    </source>
</evidence>
<feature type="transmembrane region" description="Helical" evidence="6">
    <location>
        <begin position="20"/>
        <end position="37"/>
    </location>
</feature>
<evidence type="ECO:0000256" key="3">
    <source>
        <dbReference type="ARBA" id="ARBA00022989"/>
    </source>
</evidence>
<dbReference type="OrthoDB" id="9771451at2"/>
<dbReference type="SUPFAM" id="SSF103473">
    <property type="entry name" value="MFS general substrate transporter"/>
    <property type="match status" value="1"/>
</dbReference>
<feature type="transmembrane region" description="Helical" evidence="6">
    <location>
        <begin position="405"/>
        <end position="424"/>
    </location>
</feature>
<dbReference type="InterPro" id="IPR020846">
    <property type="entry name" value="MFS_dom"/>
</dbReference>
<comment type="similarity">
    <text evidence="5">Belongs to the major facilitator superfamily. Phthalate permease family.</text>
</comment>
<protein>
    <submittedName>
        <fullName evidence="8">Major facilitator family transporter</fullName>
    </submittedName>
</protein>
<feature type="transmembrane region" description="Helical" evidence="6">
    <location>
        <begin position="342"/>
        <end position="365"/>
    </location>
</feature>
<dbReference type="Pfam" id="PF07690">
    <property type="entry name" value="MFS_1"/>
    <property type="match status" value="1"/>
</dbReference>
<dbReference type="EMBL" id="AKKL01000023">
    <property type="protein sequence ID" value="EKT61884.1"/>
    <property type="molecule type" value="Genomic_DNA"/>
</dbReference>
<dbReference type="AlphaFoldDB" id="K8WMW9"/>